<dbReference type="eggNOG" id="COG0715">
    <property type="taxonomic scope" value="Bacteria"/>
</dbReference>
<dbReference type="Pfam" id="PF09084">
    <property type="entry name" value="NMT1"/>
    <property type="match status" value="1"/>
</dbReference>
<dbReference type="InterPro" id="IPR015168">
    <property type="entry name" value="SsuA/THI5"/>
</dbReference>
<dbReference type="Proteomes" id="UP000050867">
    <property type="component" value="Unassembled WGS sequence"/>
</dbReference>
<accession>A0A0T6LK39</accession>
<keyword evidence="3" id="KW-1185">Reference proteome</keyword>
<dbReference type="PANTHER" id="PTHR31528">
    <property type="entry name" value="4-AMINO-5-HYDROXYMETHYL-2-METHYLPYRIMIDINE PHOSPHATE SYNTHASE THI11-RELATED"/>
    <property type="match status" value="1"/>
</dbReference>
<protein>
    <submittedName>
        <fullName evidence="2">ABC transporter substrate-binding protein</fullName>
    </submittedName>
</protein>
<feature type="domain" description="SsuA/THI5-like" evidence="1">
    <location>
        <begin position="13"/>
        <end position="222"/>
    </location>
</feature>
<gene>
    <name evidence="2" type="ORF">AQ490_11220</name>
</gene>
<evidence type="ECO:0000313" key="2">
    <source>
        <dbReference type="EMBL" id="KRV46461.1"/>
    </source>
</evidence>
<name>A0A0T6LK39_WENVI</name>
<dbReference type="PANTHER" id="PTHR31528:SF3">
    <property type="entry name" value="THIAMINE BIOSYNTHESIS PROTEIN HI_0357-RELATED"/>
    <property type="match status" value="1"/>
</dbReference>
<dbReference type="EMBL" id="LLZU01000039">
    <property type="protein sequence ID" value="KRV46461.1"/>
    <property type="molecule type" value="Genomic_DNA"/>
</dbReference>
<dbReference type="Gene3D" id="3.40.190.10">
    <property type="entry name" value="Periplasmic binding protein-like II"/>
    <property type="match status" value="2"/>
</dbReference>
<dbReference type="InterPro" id="IPR027939">
    <property type="entry name" value="NMT1/THI5"/>
</dbReference>
<dbReference type="STRING" id="76728.AQ490_11220"/>
<evidence type="ECO:0000259" key="1">
    <source>
        <dbReference type="Pfam" id="PF09084"/>
    </source>
</evidence>
<comment type="caution">
    <text evidence="2">The sequence shown here is derived from an EMBL/GenBank/DDBJ whole genome shotgun (WGS) entry which is preliminary data.</text>
</comment>
<dbReference type="SUPFAM" id="SSF53850">
    <property type="entry name" value="Periplasmic binding protein-like II"/>
    <property type="match status" value="1"/>
</dbReference>
<proteinExistence type="predicted"/>
<reference evidence="2 3" key="1">
    <citation type="submission" date="2015-10" db="EMBL/GenBank/DDBJ databases">
        <title>Draft genome sequence of pyrrolomycin-producing Streptomyces vitaminophilus.</title>
        <authorList>
            <person name="Graham D.E."/>
            <person name="Mahan K.M."/>
            <person name="Klingeman D.M."/>
            <person name="Hettich R.L."/>
            <person name="Parry R.J."/>
        </authorList>
    </citation>
    <scope>NUCLEOTIDE SEQUENCE [LARGE SCALE GENOMIC DNA]</scope>
    <source>
        <strain evidence="2 3">ATCC 31673</strain>
    </source>
</reference>
<evidence type="ECO:0000313" key="3">
    <source>
        <dbReference type="Proteomes" id="UP000050867"/>
    </source>
</evidence>
<organism evidence="2 3">
    <name type="scientific">Wenjunlia vitaminophila</name>
    <name type="common">Streptomyces vitaminophilus</name>
    <dbReference type="NCBI Taxonomy" id="76728"/>
    <lineage>
        <taxon>Bacteria</taxon>
        <taxon>Bacillati</taxon>
        <taxon>Actinomycetota</taxon>
        <taxon>Actinomycetes</taxon>
        <taxon>Kitasatosporales</taxon>
        <taxon>Streptomycetaceae</taxon>
        <taxon>Wenjunlia</taxon>
    </lineage>
</organism>
<dbReference type="AlphaFoldDB" id="A0A0T6LK39"/>
<dbReference type="GO" id="GO:0009228">
    <property type="term" value="P:thiamine biosynthetic process"/>
    <property type="evidence" value="ECO:0007669"/>
    <property type="project" value="InterPro"/>
</dbReference>
<sequence>MVQEWPVADGFWIPWVVAQKQGFYRKAGIDLKIIPPPNTAATTQYIGTGRADLAFATSMDIVFARSQGAPMVSIARYGTGNNWGLISSPDKPLDFASVKGKTIGTYNDAWSKAQLQIMLDSQGLKLSDVHLVTASSDTVPLLLQKKVDAITGVTNAEGSSLASQGVDDYAMTLAKDHGVPNSPVWVLAANSKWLSGHQDTAQKFMDATIEGLKYAIAHPEEAVDTFLTTYPKAQTREFTTLQWEATSALFGKDVTANSLKQSDADWESLLKAANDYELAKKTDAPSAHFTNELLESK</sequence>